<dbReference type="EMBL" id="UINC01164841">
    <property type="protein sequence ID" value="SVD65898.1"/>
    <property type="molecule type" value="Genomic_DNA"/>
</dbReference>
<name>A0A382X6A9_9ZZZZ</name>
<dbReference type="InterPro" id="IPR002696">
    <property type="entry name" value="Membr_insert_effic_factor_YidD"/>
</dbReference>
<sequence>MSSQNILNILLIKFVRLYQKLISPFLPAGCRFYPTCSEYLAQALGRYNFAKALGLSLIRLFKCHPYHCGGSDSLK</sequence>
<dbReference type="PANTHER" id="PTHR33383:SF1">
    <property type="entry name" value="MEMBRANE PROTEIN INSERTION EFFICIENCY FACTOR-RELATED"/>
    <property type="match status" value="1"/>
</dbReference>
<dbReference type="Pfam" id="PF01809">
    <property type="entry name" value="YidD"/>
    <property type="match status" value="1"/>
</dbReference>
<reference evidence="1" key="1">
    <citation type="submission" date="2018-05" db="EMBL/GenBank/DDBJ databases">
        <authorList>
            <person name="Lanie J.A."/>
            <person name="Ng W.-L."/>
            <person name="Kazmierczak K.M."/>
            <person name="Andrzejewski T.M."/>
            <person name="Davidsen T.M."/>
            <person name="Wayne K.J."/>
            <person name="Tettelin H."/>
            <person name="Glass J.I."/>
            <person name="Rusch D."/>
            <person name="Podicherti R."/>
            <person name="Tsui H.-C.T."/>
            <person name="Winkler M.E."/>
        </authorList>
    </citation>
    <scope>NUCLEOTIDE SEQUENCE</scope>
</reference>
<dbReference type="HAMAP" id="MF_00386">
    <property type="entry name" value="UPF0161_YidD"/>
    <property type="match status" value="1"/>
</dbReference>
<evidence type="ECO:0008006" key="2">
    <source>
        <dbReference type="Google" id="ProtNLM"/>
    </source>
</evidence>
<protein>
    <recommendedName>
        <fullName evidence="2">Membrane protein insertion efficiency factor YidD</fullName>
    </recommendedName>
</protein>
<accession>A0A382X6A9</accession>
<dbReference type="AlphaFoldDB" id="A0A382X6A9"/>
<proteinExistence type="inferred from homology"/>
<evidence type="ECO:0000313" key="1">
    <source>
        <dbReference type="EMBL" id="SVD65898.1"/>
    </source>
</evidence>
<organism evidence="1">
    <name type="scientific">marine metagenome</name>
    <dbReference type="NCBI Taxonomy" id="408172"/>
    <lineage>
        <taxon>unclassified sequences</taxon>
        <taxon>metagenomes</taxon>
        <taxon>ecological metagenomes</taxon>
    </lineage>
</organism>
<dbReference type="NCBIfam" id="TIGR00278">
    <property type="entry name" value="membrane protein insertion efficiency factor YidD"/>
    <property type="match status" value="1"/>
</dbReference>
<gene>
    <name evidence="1" type="ORF">METZ01_LOCUS418752</name>
</gene>
<dbReference type="PANTHER" id="PTHR33383">
    <property type="entry name" value="MEMBRANE PROTEIN INSERTION EFFICIENCY FACTOR-RELATED"/>
    <property type="match status" value="1"/>
</dbReference>
<dbReference type="SMART" id="SM01234">
    <property type="entry name" value="Haemolytic"/>
    <property type="match status" value="1"/>
</dbReference>